<dbReference type="KEGG" id="psin:CAK95_00520"/>
<dbReference type="OrthoDB" id="9798754at2"/>
<dbReference type="Gene3D" id="3.40.960.10">
    <property type="entry name" value="VSR Endonuclease"/>
    <property type="match status" value="1"/>
</dbReference>
<keyword evidence="3" id="KW-1185">Reference proteome</keyword>
<dbReference type="RefSeq" id="WP_086086046.1">
    <property type="nucleotide sequence ID" value="NZ_CP021112.1"/>
</dbReference>
<dbReference type="Proteomes" id="UP000194137">
    <property type="component" value="Chromosome"/>
</dbReference>
<dbReference type="Pfam" id="PF04480">
    <property type="entry name" value="DUF559"/>
    <property type="match status" value="1"/>
</dbReference>
<dbReference type="EMBL" id="CP021112">
    <property type="protein sequence ID" value="ARP97726.1"/>
    <property type="molecule type" value="Genomic_DNA"/>
</dbReference>
<dbReference type="CDD" id="cd01038">
    <property type="entry name" value="Endonuclease_DUF559"/>
    <property type="match status" value="1"/>
</dbReference>
<reference evidence="2 3" key="1">
    <citation type="submission" date="2017-05" db="EMBL/GenBank/DDBJ databases">
        <title>Full genome sequence of Pseudorhodoplanes sinuspersici.</title>
        <authorList>
            <person name="Dastgheib S.M.M."/>
            <person name="Shavandi M."/>
            <person name="Tirandaz H."/>
        </authorList>
    </citation>
    <scope>NUCLEOTIDE SEQUENCE [LARGE SCALE GENOMIC DNA]</scope>
    <source>
        <strain evidence="2 3">RIPI110</strain>
    </source>
</reference>
<dbReference type="STRING" id="1235591.CAK95_00520"/>
<proteinExistence type="predicted"/>
<feature type="region of interest" description="Disordered" evidence="1">
    <location>
        <begin position="1"/>
        <end position="20"/>
    </location>
</feature>
<accession>A0A1W6ZK18</accession>
<evidence type="ECO:0000313" key="2">
    <source>
        <dbReference type="EMBL" id="ARP97726.1"/>
    </source>
</evidence>
<name>A0A1W6ZK18_9HYPH</name>
<dbReference type="PANTHER" id="PTHR38590">
    <property type="entry name" value="BLL0828 PROTEIN"/>
    <property type="match status" value="1"/>
</dbReference>
<dbReference type="AlphaFoldDB" id="A0A1W6ZK18"/>
<sequence length="149" mass="17227">MAAKRVDGERRWAVADRSSQSPQRRFARAMRHTPTEAEKTLWWHLRHRLKLPDAHFRRQVQIGSYIADFACHGLKLIIEVDGGQHASVIAYDNERTKRFEADGYRVLRFWNNDVMSNIDGVLEVIRRAMMTPPTPDPSPQGGGEHQRPE</sequence>
<feature type="compositionally biased region" description="Basic and acidic residues" evidence="1">
    <location>
        <begin position="1"/>
        <end position="14"/>
    </location>
</feature>
<dbReference type="InterPro" id="IPR011335">
    <property type="entry name" value="Restrct_endonuc-II-like"/>
</dbReference>
<evidence type="ECO:0000313" key="3">
    <source>
        <dbReference type="Proteomes" id="UP000194137"/>
    </source>
</evidence>
<protein>
    <submittedName>
        <fullName evidence="2">Uncharacterized protein</fullName>
    </submittedName>
</protein>
<dbReference type="InterPro" id="IPR047216">
    <property type="entry name" value="Endonuclease_DUF559_bact"/>
</dbReference>
<feature type="region of interest" description="Disordered" evidence="1">
    <location>
        <begin position="130"/>
        <end position="149"/>
    </location>
</feature>
<evidence type="ECO:0000256" key="1">
    <source>
        <dbReference type="SAM" id="MobiDB-lite"/>
    </source>
</evidence>
<dbReference type="PANTHER" id="PTHR38590:SF1">
    <property type="entry name" value="BLL0828 PROTEIN"/>
    <property type="match status" value="1"/>
</dbReference>
<dbReference type="SUPFAM" id="SSF52980">
    <property type="entry name" value="Restriction endonuclease-like"/>
    <property type="match status" value="1"/>
</dbReference>
<organism evidence="2 3">
    <name type="scientific">Pseudorhodoplanes sinuspersici</name>
    <dbReference type="NCBI Taxonomy" id="1235591"/>
    <lineage>
        <taxon>Bacteria</taxon>
        <taxon>Pseudomonadati</taxon>
        <taxon>Pseudomonadota</taxon>
        <taxon>Alphaproteobacteria</taxon>
        <taxon>Hyphomicrobiales</taxon>
        <taxon>Pseudorhodoplanes</taxon>
    </lineage>
</organism>
<gene>
    <name evidence="2" type="ORF">CAK95_00520</name>
</gene>
<dbReference type="InterPro" id="IPR007569">
    <property type="entry name" value="DUF559"/>
</dbReference>